<dbReference type="InterPro" id="IPR000675">
    <property type="entry name" value="Cutinase/axe"/>
</dbReference>
<dbReference type="InterPro" id="IPR029058">
    <property type="entry name" value="AB_hydrolase_fold"/>
</dbReference>
<dbReference type="Pfam" id="PF01083">
    <property type="entry name" value="Cutinase"/>
    <property type="match status" value="1"/>
</dbReference>
<dbReference type="GO" id="GO:0052689">
    <property type="term" value="F:carboxylic ester hydrolase activity"/>
    <property type="evidence" value="ECO:0007669"/>
    <property type="project" value="UniProtKB-ARBA"/>
</dbReference>
<dbReference type="OMA" id="PRHVPGK"/>
<dbReference type="SMART" id="SM01110">
    <property type="entry name" value="Cutinase"/>
    <property type="match status" value="1"/>
</dbReference>
<dbReference type="PANTHER" id="PTHR33630:SF9">
    <property type="entry name" value="CUTINASE 4"/>
    <property type="match status" value="1"/>
</dbReference>
<sequence>MNPIVLLLFTVLAISIAPPPAPCAKVHMIVARQSTSWPGEGRMKELADFIKRHLPSSDSEALQYPAYGDIWRYRSSVFAGDTAMISAITSYAVRCPDSQIVLLGYSQGAHIIGDVLCGSVVERGFPAILPIDDRLGAKISAAISMGDPTHVPGLPYNVGTGKKNGKFPRVNHTACTKYESIRRSYCDEGDKYCASGYWFGVHRKYVKKYKGDATWFVLSKVNGSRAM</sequence>
<evidence type="ECO:0000256" key="2">
    <source>
        <dbReference type="ARBA" id="ARBA00023157"/>
    </source>
</evidence>
<evidence type="ECO:0000313" key="4">
    <source>
        <dbReference type="Proteomes" id="UP000541154"/>
    </source>
</evidence>
<keyword evidence="4" id="KW-1185">Reference proteome</keyword>
<dbReference type="PANTHER" id="PTHR33630">
    <property type="entry name" value="CUTINASE RV1984C-RELATED-RELATED"/>
    <property type="match status" value="1"/>
</dbReference>
<keyword evidence="1" id="KW-0378">Hydrolase</keyword>
<proteinExistence type="predicted"/>
<dbReference type="Gene3D" id="3.40.50.1820">
    <property type="entry name" value="alpha/beta hydrolase"/>
    <property type="match status" value="1"/>
</dbReference>
<gene>
    <name evidence="3" type="ORF">ETB97_005361</name>
</gene>
<accession>A0A8H6ADR0</accession>
<comment type="caution">
    <text evidence="3">The sequence shown here is derived from an EMBL/GenBank/DDBJ whole genome shotgun (WGS) entry which is preliminary data.</text>
</comment>
<evidence type="ECO:0000256" key="1">
    <source>
        <dbReference type="ARBA" id="ARBA00022801"/>
    </source>
</evidence>
<organism evidence="3 4">
    <name type="scientific">Petromyces alliaceus</name>
    <name type="common">Aspergillus alliaceus</name>
    <dbReference type="NCBI Taxonomy" id="209559"/>
    <lineage>
        <taxon>Eukaryota</taxon>
        <taxon>Fungi</taxon>
        <taxon>Dikarya</taxon>
        <taxon>Ascomycota</taxon>
        <taxon>Pezizomycotina</taxon>
        <taxon>Eurotiomycetes</taxon>
        <taxon>Eurotiomycetidae</taxon>
        <taxon>Eurotiales</taxon>
        <taxon>Aspergillaceae</taxon>
        <taxon>Aspergillus</taxon>
        <taxon>Aspergillus subgen. Circumdati</taxon>
    </lineage>
</organism>
<name>A0A5N6G5X8_PETAA</name>
<dbReference type="SUPFAM" id="SSF53474">
    <property type="entry name" value="alpha/beta-Hydrolases"/>
    <property type="match status" value="1"/>
</dbReference>
<accession>A0A5N6G5X8</accession>
<keyword evidence="2" id="KW-1015">Disulfide bond</keyword>
<reference evidence="3 4" key="1">
    <citation type="submission" date="2019-04" db="EMBL/GenBank/DDBJ databases">
        <title>Aspergillus burnettii sp. nov., novel species from soil in southeast Queensland.</title>
        <authorList>
            <person name="Gilchrist C.L.M."/>
            <person name="Pitt J.I."/>
            <person name="Lange L."/>
            <person name="Lacey H.J."/>
            <person name="Vuong D."/>
            <person name="Midgley D.J."/>
            <person name="Greenfield P."/>
            <person name="Bradbury M."/>
            <person name="Lacey E."/>
            <person name="Busk P.K."/>
            <person name="Pilgaard B."/>
            <person name="Chooi Y.H."/>
            <person name="Piggott A.M."/>
        </authorList>
    </citation>
    <scope>NUCLEOTIDE SEQUENCE [LARGE SCALE GENOMIC DNA]</scope>
    <source>
        <strain evidence="3 4">FRR 5400</strain>
    </source>
</reference>
<dbReference type="AlphaFoldDB" id="A0A5N6G5X8"/>
<dbReference type="Proteomes" id="UP000541154">
    <property type="component" value="Unassembled WGS sequence"/>
</dbReference>
<evidence type="ECO:0000313" key="3">
    <source>
        <dbReference type="EMBL" id="KAF5865120.1"/>
    </source>
</evidence>
<dbReference type="EMBL" id="SPNV01000024">
    <property type="protein sequence ID" value="KAF5865120.1"/>
    <property type="molecule type" value="Genomic_DNA"/>
</dbReference>
<protein>
    <submittedName>
        <fullName evidence="3">Uncharacterized protein</fullName>
    </submittedName>
</protein>